<dbReference type="GO" id="GO:0005576">
    <property type="term" value="C:extracellular region"/>
    <property type="evidence" value="ECO:0007669"/>
    <property type="project" value="TreeGrafter"/>
</dbReference>
<comment type="function">
    <text evidence="13">Glucanases play a role in cell expansion during growth, in cell-cell fusion during mating, and in spore release during sporulation. This enzyme may be involved in beta-glucan degradation. Active on laminarin and lichenan.</text>
</comment>
<keyword evidence="8" id="KW-0472">Membrane</keyword>
<dbReference type="GO" id="GO:0042973">
    <property type="term" value="F:glucan endo-1,3-beta-D-glucosidase activity"/>
    <property type="evidence" value="ECO:0007669"/>
    <property type="project" value="TreeGrafter"/>
</dbReference>
<accession>A0A480ALU9</accession>
<sequence>MPLTLPTGNAICYSGYRDGQSPGDKIYPSLDEIREDLAILRRHWTLLRLYDCSPHAERVLQVIEEDGLPFQVMLGAYLGAEVSNPGCPWGADFTDAELAASRAENQAEVGRLITLANRYPGIVFSVAVGNEATVDWTDHLVPVPSMIAHVRRVKAAVRQPVTFCENYVPWQDKLRPLVPELDFISVHTYPLWEYKPIGEALAYTQANIASVARCHPGKPIVITEAGWCTHSNGRGMHAAHAVQPLQATYIAELTAWTRAEGLLCFVFEAFDEAWKGSPDPLEPEKHWGLFTADRQPKLAMRPLYPDLVAQA</sequence>
<evidence type="ECO:0000256" key="12">
    <source>
        <dbReference type="ARBA" id="ARBA00023326"/>
    </source>
</evidence>
<keyword evidence="3" id="KW-1003">Cell membrane</keyword>
<evidence type="ECO:0000256" key="1">
    <source>
        <dbReference type="ARBA" id="ARBA00004191"/>
    </source>
</evidence>
<keyword evidence="11" id="KW-0961">Cell wall biogenesis/degradation</keyword>
<evidence type="ECO:0000256" key="3">
    <source>
        <dbReference type="ARBA" id="ARBA00022475"/>
    </source>
</evidence>
<dbReference type="Proteomes" id="UP000301751">
    <property type="component" value="Unassembled WGS sequence"/>
</dbReference>
<dbReference type="GO" id="GO:0005886">
    <property type="term" value="C:plasma membrane"/>
    <property type="evidence" value="ECO:0007669"/>
    <property type="project" value="UniProtKB-SubCell"/>
</dbReference>
<evidence type="ECO:0000256" key="8">
    <source>
        <dbReference type="ARBA" id="ARBA00023136"/>
    </source>
</evidence>
<dbReference type="InterPro" id="IPR050732">
    <property type="entry name" value="Beta-glucan_modifiers"/>
</dbReference>
<gene>
    <name evidence="16" type="ORF">AQPW35_15820</name>
</gene>
<keyword evidence="12" id="KW-0624">Polysaccharide degradation</keyword>
<dbReference type="InterPro" id="IPR000490">
    <property type="entry name" value="Glyco_hydro_17"/>
</dbReference>
<comment type="subcellular location">
    <subcellularLocation>
        <location evidence="2">Cell membrane</location>
    </subcellularLocation>
    <subcellularLocation>
        <location evidence="1">Secreted</location>
        <location evidence="1">Cell wall</location>
    </subcellularLocation>
</comment>
<evidence type="ECO:0000256" key="14">
    <source>
        <dbReference type="ARBA" id="ARBA00042373"/>
    </source>
</evidence>
<keyword evidence="7" id="KW-0378">Hydrolase</keyword>
<dbReference type="GO" id="GO:0009986">
    <property type="term" value="C:cell surface"/>
    <property type="evidence" value="ECO:0007669"/>
    <property type="project" value="TreeGrafter"/>
</dbReference>
<evidence type="ECO:0000256" key="10">
    <source>
        <dbReference type="ARBA" id="ARBA00023277"/>
    </source>
</evidence>
<keyword evidence="17" id="KW-1185">Reference proteome</keyword>
<dbReference type="Gene3D" id="3.20.20.80">
    <property type="entry name" value="Glycosidases"/>
    <property type="match status" value="1"/>
</dbReference>
<reference evidence="17" key="1">
    <citation type="submission" date="2019-03" db="EMBL/GenBank/DDBJ databases">
        <title>Aquabacterium pictum sp.nov., the first bacteriochlorophyll a-containing freshwater bacterium in the genus Aquabacterium of the class Betaproteobacteria.</title>
        <authorList>
            <person name="Hirose S."/>
            <person name="Tank M."/>
            <person name="Hara E."/>
            <person name="Tamaki H."/>
            <person name="Takaichi S."/>
            <person name="Haruta S."/>
            <person name="Hanada S."/>
        </authorList>
    </citation>
    <scope>NUCLEOTIDE SEQUENCE [LARGE SCALE GENOMIC DNA]</scope>
    <source>
        <strain evidence="17">W35</strain>
    </source>
</reference>
<keyword evidence="5" id="KW-0964">Secreted</keyword>
<dbReference type="Pfam" id="PF00332">
    <property type="entry name" value="Glyco_hydro_17"/>
    <property type="match status" value="1"/>
</dbReference>
<evidence type="ECO:0000256" key="15">
    <source>
        <dbReference type="ARBA" id="ARBA00043078"/>
    </source>
</evidence>
<dbReference type="GO" id="GO:0071555">
    <property type="term" value="P:cell wall organization"/>
    <property type="evidence" value="ECO:0007669"/>
    <property type="project" value="UniProtKB-KW"/>
</dbReference>
<keyword evidence="4" id="KW-0134">Cell wall</keyword>
<keyword evidence="9" id="KW-0325">Glycoprotein</keyword>
<evidence type="ECO:0000313" key="17">
    <source>
        <dbReference type="Proteomes" id="UP000301751"/>
    </source>
</evidence>
<name>A0A480ALU9_9BURK</name>
<evidence type="ECO:0000256" key="6">
    <source>
        <dbReference type="ARBA" id="ARBA00022729"/>
    </source>
</evidence>
<dbReference type="PANTHER" id="PTHR16631">
    <property type="entry name" value="GLUCAN 1,3-BETA-GLUCOSIDASE"/>
    <property type="match status" value="1"/>
</dbReference>
<organism evidence="16 17">
    <name type="scientific">Pseudaquabacterium pictum</name>
    <dbReference type="NCBI Taxonomy" id="2315236"/>
    <lineage>
        <taxon>Bacteria</taxon>
        <taxon>Pseudomonadati</taxon>
        <taxon>Pseudomonadota</taxon>
        <taxon>Betaproteobacteria</taxon>
        <taxon>Burkholderiales</taxon>
        <taxon>Sphaerotilaceae</taxon>
        <taxon>Pseudaquabacterium</taxon>
    </lineage>
</organism>
<evidence type="ECO:0000256" key="9">
    <source>
        <dbReference type="ARBA" id="ARBA00023180"/>
    </source>
</evidence>
<evidence type="ECO:0000313" key="16">
    <source>
        <dbReference type="EMBL" id="GCL62501.1"/>
    </source>
</evidence>
<evidence type="ECO:0000256" key="2">
    <source>
        <dbReference type="ARBA" id="ARBA00004236"/>
    </source>
</evidence>
<evidence type="ECO:0000256" key="5">
    <source>
        <dbReference type="ARBA" id="ARBA00022525"/>
    </source>
</evidence>
<dbReference type="EMBL" id="BJCL01000003">
    <property type="protein sequence ID" value="GCL62501.1"/>
    <property type="molecule type" value="Genomic_DNA"/>
</dbReference>
<evidence type="ECO:0000256" key="4">
    <source>
        <dbReference type="ARBA" id="ARBA00022512"/>
    </source>
</evidence>
<dbReference type="GO" id="GO:0000272">
    <property type="term" value="P:polysaccharide catabolic process"/>
    <property type="evidence" value="ECO:0007669"/>
    <property type="project" value="UniProtKB-KW"/>
</dbReference>
<keyword evidence="10" id="KW-0119">Carbohydrate metabolism</keyword>
<evidence type="ECO:0000256" key="7">
    <source>
        <dbReference type="ARBA" id="ARBA00022801"/>
    </source>
</evidence>
<dbReference type="PANTHER" id="PTHR16631:SF17">
    <property type="entry name" value="GLUCAN ENDO-1,3-BETA-GLUCOSIDASE BTGC"/>
    <property type="match status" value="1"/>
</dbReference>
<protein>
    <recommendedName>
        <fullName evidence="15">Endo-1,3-beta-glucanase btgC</fullName>
    </recommendedName>
    <alternativeName>
        <fullName evidence="14">Laminarinase btgC</fullName>
    </alternativeName>
</protein>
<proteinExistence type="predicted"/>
<evidence type="ECO:0000256" key="11">
    <source>
        <dbReference type="ARBA" id="ARBA00023316"/>
    </source>
</evidence>
<keyword evidence="6" id="KW-0732">Signal</keyword>
<dbReference type="InterPro" id="IPR017853">
    <property type="entry name" value="GH"/>
</dbReference>
<dbReference type="AlphaFoldDB" id="A0A480ALU9"/>
<dbReference type="RefSeq" id="WP_174246089.1">
    <property type="nucleotide sequence ID" value="NZ_BJCL01000003.1"/>
</dbReference>
<dbReference type="SUPFAM" id="SSF51445">
    <property type="entry name" value="(Trans)glycosidases"/>
    <property type="match status" value="1"/>
</dbReference>
<evidence type="ECO:0000256" key="13">
    <source>
        <dbReference type="ARBA" id="ARBA00037649"/>
    </source>
</evidence>
<comment type="caution">
    <text evidence="16">The sequence shown here is derived from an EMBL/GenBank/DDBJ whole genome shotgun (WGS) entry which is preliminary data.</text>
</comment>